<name>A0A099IB79_CLOIN</name>
<proteinExistence type="inferred from homology"/>
<evidence type="ECO:0000256" key="3">
    <source>
        <dbReference type="ARBA" id="ARBA00022692"/>
    </source>
</evidence>
<feature type="transmembrane region" description="Helical" evidence="8">
    <location>
        <begin position="36"/>
        <end position="59"/>
    </location>
</feature>
<dbReference type="GO" id="GO:0005384">
    <property type="term" value="F:manganese ion transmembrane transporter activity"/>
    <property type="evidence" value="ECO:0007669"/>
    <property type="project" value="UniProtKB-UniRule"/>
</dbReference>
<keyword evidence="3 8" id="KW-0812">Transmembrane</keyword>
<protein>
    <recommendedName>
        <fullName evidence="8">Putative manganese efflux pump MntP</fullName>
    </recommendedName>
</protein>
<dbReference type="InterPro" id="IPR003810">
    <property type="entry name" value="Mntp/YtaF"/>
</dbReference>
<evidence type="ECO:0000313" key="11">
    <source>
        <dbReference type="Proteomes" id="UP000030008"/>
    </source>
</evidence>
<dbReference type="InterPro" id="IPR022929">
    <property type="entry name" value="Put_MntP"/>
</dbReference>
<sequence length="187" mass="20449">MSLFSIFMIGIGLSMDAFAVSIARGMTMKKEDLLRYALTLGFFFGVFQAVMPLIGWWAGSYFQEFIASIDHWIAFGLLSIIGGNMIRESLRGEEEACEDKSLTLKTILILAVATSIDALAVGISFAFLQVHIWTAITVIGVTTFVLSFIAVYLGNRLGDLLEKYAGILGGIILILIGTKILLEHLFG</sequence>
<gene>
    <name evidence="8" type="primary">mntP</name>
    <name evidence="9" type="ORF">CIAN88_04935</name>
    <name evidence="10" type="ORF">G4D54_22270</name>
</gene>
<dbReference type="EMBL" id="JQIF01000020">
    <property type="protein sequence ID" value="KGJ54208.1"/>
    <property type="molecule type" value="Genomic_DNA"/>
</dbReference>
<accession>A0A099IB79</accession>
<reference evidence="9 11" key="1">
    <citation type="submission" date="2014-08" db="EMBL/GenBank/DDBJ databases">
        <title>Clostridium innocuum, an unnegligible vancomycin-resistant pathogen causing extra-intestinal infections.</title>
        <authorList>
            <person name="Feng Y."/>
            <person name="Chiu C.-H."/>
        </authorList>
    </citation>
    <scope>NUCLEOTIDE SEQUENCE [LARGE SCALE GENOMIC DNA]</scope>
    <source>
        <strain evidence="9 11">AN88</strain>
    </source>
</reference>
<feature type="transmembrane region" description="Helical" evidence="8">
    <location>
        <begin position="132"/>
        <end position="152"/>
    </location>
</feature>
<evidence type="ECO:0000256" key="5">
    <source>
        <dbReference type="ARBA" id="ARBA00023065"/>
    </source>
</evidence>
<keyword evidence="7 8" id="KW-0464">Manganese</keyword>
<reference evidence="10 12" key="2">
    <citation type="submission" date="2020-02" db="EMBL/GenBank/DDBJ databases">
        <authorList>
            <person name="Kociolek L.K."/>
            <person name="Ozer E.A."/>
        </authorList>
    </citation>
    <scope>NUCLEOTIDE SEQUENCE [LARGE SCALE GENOMIC DNA]</scope>
    <source>
        <strain evidence="10 12">ATCC 14501</strain>
    </source>
</reference>
<dbReference type="PANTHER" id="PTHR35529">
    <property type="entry name" value="MANGANESE EFFLUX PUMP MNTP-RELATED"/>
    <property type="match status" value="1"/>
</dbReference>
<dbReference type="HAMAP" id="MF_01521">
    <property type="entry name" value="MntP_pump"/>
    <property type="match status" value="1"/>
</dbReference>
<dbReference type="Proteomes" id="UP000030008">
    <property type="component" value="Unassembled WGS sequence"/>
</dbReference>
<dbReference type="GeneID" id="61928325"/>
<dbReference type="RefSeq" id="WP_002606500.1">
    <property type="nucleotide sequence ID" value="NZ_BAAACC010000014.1"/>
</dbReference>
<keyword evidence="5 8" id="KW-0406">Ion transport</keyword>
<feature type="transmembrane region" description="Helical" evidence="8">
    <location>
        <begin position="107"/>
        <end position="126"/>
    </location>
</feature>
<keyword evidence="4 8" id="KW-1133">Transmembrane helix</keyword>
<feature type="transmembrane region" description="Helical" evidence="8">
    <location>
        <begin position="6"/>
        <end position="24"/>
    </location>
</feature>
<evidence type="ECO:0000256" key="7">
    <source>
        <dbReference type="ARBA" id="ARBA00023211"/>
    </source>
</evidence>
<evidence type="ECO:0000256" key="8">
    <source>
        <dbReference type="HAMAP-Rule" id="MF_01521"/>
    </source>
</evidence>
<keyword evidence="6 8" id="KW-0472">Membrane</keyword>
<dbReference type="AlphaFoldDB" id="A0A099IB79"/>
<evidence type="ECO:0000313" key="9">
    <source>
        <dbReference type="EMBL" id="KGJ54208.1"/>
    </source>
</evidence>
<keyword evidence="1 8" id="KW-0813">Transport</keyword>
<dbReference type="Proteomes" id="UP000503330">
    <property type="component" value="Chromosome"/>
</dbReference>
<comment type="subcellular location">
    <subcellularLocation>
        <location evidence="8">Cell membrane</location>
        <topology evidence="8">Multi-pass membrane protein</topology>
    </subcellularLocation>
</comment>
<dbReference type="PANTHER" id="PTHR35529:SF1">
    <property type="entry name" value="MANGANESE EFFLUX PUMP MNTP-RELATED"/>
    <property type="match status" value="1"/>
</dbReference>
<organism evidence="9 11">
    <name type="scientific">Clostridium innocuum</name>
    <dbReference type="NCBI Taxonomy" id="1522"/>
    <lineage>
        <taxon>Bacteria</taxon>
        <taxon>Bacillati</taxon>
        <taxon>Bacillota</taxon>
        <taxon>Clostridia</taxon>
        <taxon>Eubacteriales</taxon>
        <taxon>Clostridiaceae</taxon>
        <taxon>Clostridium</taxon>
    </lineage>
</organism>
<evidence type="ECO:0000256" key="4">
    <source>
        <dbReference type="ARBA" id="ARBA00022989"/>
    </source>
</evidence>
<evidence type="ECO:0000313" key="12">
    <source>
        <dbReference type="Proteomes" id="UP000503330"/>
    </source>
</evidence>
<comment type="function">
    <text evidence="8">Probably functions as a manganese efflux pump.</text>
</comment>
<dbReference type="Pfam" id="PF02659">
    <property type="entry name" value="Mntp"/>
    <property type="match status" value="1"/>
</dbReference>
<evidence type="ECO:0000313" key="10">
    <source>
        <dbReference type="EMBL" id="QJA04967.1"/>
    </source>
</evidence>
<evidence type="ECO:0000256" key="1">
    <source>
        <dbReference type="ARBA" id="ARBA00022448"/>
    </source>
</evidence>
<comment type="similarity">
    <text evidence="8">Belongs to the MntP (TC 9.B.29) family.</text>
</comment>
<feature type="transmembrane region" description="Helical" evidence="8">
    <location>
        <begin position="65"/>
        <end position="86"/>
    </location>
</feature>
<dbReference type="GO" id="GO:0005886">
    <property type="term" value="C:plasma membrane"/>
    <property type="evidence" value="ECO:0007669"/>
    <property type="project" value="UniProtKB-SubCell"/>
</dbReference>
<evidence type="ECO:0000256" key="2">
    <source>
        <dbReference type="ARBA" id="ARBA00022475"/>
    </source>
</evidence>
<evidence type="ECO:0000256" key="6">
    <source>
        <dbReference type="ARBA" id="ARBA00023136"/>
    </source>
</evidence>
<feature type="transmembrane region" description="Helical" evidence="8">
    <location>
        <begin position="164"/>
        <end position="182"/>
    </location>
</feature>
<dbReference type="EMBL" id="CP048838">
    <property type="protein sequence ID" value="QJA04967.1"/>
    <property type="molecule type" value="Genomic_DNA"/>
</dbReference>
<keyword evidence="2 8" id="KW-1003">Cell membrane</keyword>